<dbReference type="AlphaFoldDB" id="A0ABD0JDE3"/>
<dbReference type="EMBL" id="JACVVK020000490">
    <property type="protein sequence ID" value="KAK7471526.1"/>
    <property type="molecule type" value="Genomic_DNA"/>
</dbReference>
<comment type="caution">
    <text evidence="1">The sequence shown here is derived from an EMBL/GenBank/DDBJ whole genome shotgun (WGS) entry which is preliminary data.</text>
</comment>
<gene>
    <name evidence="1" type="ORF">BaRGS_00035865</name>
</gene>
<sequence length="86" mass="10088">MPQHQFYGNRVVNKLSSWLLRLRLWEKPQGGVVLQVTYTVTLLFSLNRLAAVRRTEVPVLVGRFSLRLTDHSRRSECPMRYFVSLV</sequence>
<accession>A0ABD0JDE3</accession>
<keyword evidence="2" id="KW-1185">Reference proteome</keyword>
<proteinExistence type="predicted"/>
<organism evidence="1 2">
    <name type="scientific">Batillaria attramentaria</name>
    <dbReference type="NCBI Taxonomy" id="370345"/>
    <lineage>
        <taxon>Eukaryota</taxon>
        <taxon>Metazoa</taxon>
        <taxon>Spiralia</taxon>
        <taxon>Lophotrochozoa</taxon>
        <taxon>Mollusca</taxon>
        <taxon>Gastropoda</taxon>
        <taxon>Caenogastropoda</taxon>
        <taxon>Sorbeoconcha</taxon>
        <taxon>Cerithioidea</taxon>
        <taxon>Batillariidae</taxon>
        <taxon>Batillaria</taxon>
    </lineage>
</organism>
<dbReference type="Proteomes" id="UP001519460">
    <property type="component" value="Unassembled WGS sequence"/>
</dbReference>
<name>A0ABD0JDE3_9CAEN</name>
<protein>
    <submittedName>
        <fullName evidence="1">Uncharacterized protein</fullName>
    </submittedName>
</protein>
<evidence type="ECO:0000313" key="1">
    <source>
        <dbReference type="EMBL" id="KAK7471526.1"/>
    </source>
</evidence>
<evidence type="ECO:0000313" key="2">
    <source>
        <dbReference type="Proteomes" id="UP001519460"/>
    </source>
</evidence>
<reference evidence="1 2" key="1">
    <citation type="journal article" date="2023" name="Sci. Data">
        <title>Genome assembly of the Korean intertidal mud-creeper Batillaria attramentaria.</title>
        <authorList>
            <person name="Patra A.K."/>
            <person name="Ho P.T."/>
            <person name="Jun S."/>
            <person name="Lee S.J."/>
            <person name="Kim Y."/>
            <person name="Won Y.J."/>
        </authorList>
    </citation>
    <scope>NUCLEOTIDE SEQUENCE [LARGE SCALE GENOMIC DNA]</scope>
    <source>
        <strain evidence="1">Wonlab-2016</strain>
    </source>
</reference>